<evidence type="ECO:0000256" key="10">
    <source>
        <dbReference type="ARBA" id="ARBA00029605"/>
    </source>
</evidence>
<dbReference type="SUPFAM" id="SSF53474">
    <property type="entry name" value="alpha/beta-Hydrolases"/>
    <property type="match status" value="1"/>
</dbReference>
<dbReference type="EC" id="3.4.11.5" evidence="4"/>
<keyword evidence="6" id="KW-0031">Aminopeptidase</keyword>
<evidence type="ECO:0000256" key="8">
    <source>
        <dbReference type="ARBA" id="ARBA00022670"/>
    </source>
</evidence>
<keyword evidence="14" id="KW-1185">Reference proteome</keyword>
<dbReference type="GO" id="GO:0016787">
    <property type="term" value="F:hydrolase activity"/>
    <property type="evidence" value="ECO:0007669"/>
    <property type="project" value="UniProtKB-KW"/>
</dbReference>
<dbReference type="InterPro" id="IPR000073">
    <property type="entry name" value="AB_hydrolase_1"/>
</dbReference>
<dbReference type="Pfam" id="PF00561">
    <property type="entry name" value="Abhydrolase_1"/>
    <property type="match status" value="1"/>
</dbReference>
<accession>A0ABW3IB46</accession>
<evidence type="ECO:0000259" key="12">
    <source>
        <dbReference type="Pfam" id="PF00561"/>
    </source>
</evidence>
<dbReference type="Gene3D" id="3.40.50.1820">
    <property type="entry name" value="alpha/beta hydrolase"/>
    <property type="match status" value="1"/>
</dbReference>
<evidence type="ECO:0000313" key="14">
    <source>
        <dbReference type="Proteomes" id="UP001597100"/>
    </source>
</evidence>
<feature type="chain" id="PRO_5046007810" description="Proline iminopeptidase" evidence="11">
    <location>
        <begin position="20"/>
        <end position="302"/>
    </location>
</feature>
<gene>
    <name evidence="13" type="ORF">ACFQ1G_00845</name>
</gene>
<comment type="subcellular location">
    <subcellularLocation>
        <location evidence="2">Cytoplasm</location>
    </subcellularLocation>
</comment>
<evidence type="ECO:0000256" key="2">
    <source>
        <dbReference type="ARBA" id="ARBA00004496"/>
    </source>
</evidence>
<evidence type="ECO:0000256" key="6">
    <source>
        <dbReference type="ARBA" id="ARBA00022438"/>
    </source>
</evidence>
<evidence type="ECO:0000256" key="7">
    <source>
        <dbReference type="ARBA" id="ARBA00022490"/>
    </source>
</evidence>
<proteinExistence type="inferred from homology"/>
<dbReference type="InterPro" id="IPR002410">
    <property type="entry name" value="Peptidase_S33"/>
</dbReference>
<dbReference type="PANTHER" id="PTHR43722">
    <property type="entry name" value="PROLINE IMINOPEPTIDASE"/>
    <property type="match status" value="1"/>
</dbReference>
<name>A0ABW3IB46_9FLAO</name>
<dbReference type="Proteomes" id="UP001597100">
    <property type="component" value="Unassembled WGS sequence"/>
</dbReference>
<feature type="domain" description="AB hydrolase-1" evidence="12">
    <location>
        <begin position="42"/>
        <end position="285"/>
    </location>
</feature>
<dbReference type="PRINTS" id="PR00793">
    <property type="entry name" value="PROAMNOPTASE"/>
</dbReference>
<comment type="similarity">
    <text evidence="3">Belongs to the peptidase S33 family.</text>
</comment>
<dbReference type="PANTHER" id="PTHR43722:SF1">
    <property type="entry name" value="PROLINE IMINOPEPTIDASE"/>
    <property type="match status" value="1"/>
</dbReference>
<keyword evidence="8" id="KW-0645">Protease</keyword>
<dbReference type="EMBL" id="JBHTJP010000002">
    <property type="protein sequence ID" value="MFD0975326.1"/>
    <property type="molecule type" value="Genomic_DNA"/>
</dbReference>
<keyword evidence="11" id="KW-0732">Signal</keyword>
<reference evidence="14" key="1">
    <citation type="journal article" date="2019" name="Int. J. Syst. Evol. Microbiol.">
        <title>The Global Catalogue of Microorganisms (GCM) 10K type strain sequencing project: providing services to taxonomists for standard genome sequencing and annotation.</title>
        <authorList>
            <consortium name="The Broad Institute Genomics Platform"/>
            <consortium name="The Broad Institute Genome Sequencing Center for Infectious Disease"/>
            <person name="Wu L."/>
            <person name="Ma J."/>
        </authorList>
    </citation>
    <scope>NUCLEOTIDE SEQUENCE [LARGE SCALE GENOMIC DNA]</scope>
    <source>
        <strain evidence="14">CCUG 60898</strain>
    </source>
</reference>
<protein>
    <recommendedName>
        <fullName evidence="5">Proline iminopeptidase</fullName>
        <ecNumber evidence="4">3.4.11.5</ecNumber>
    </recommendedName>
    <alternativeName>
        <fullName evidence="10">Prolyl aminopeptidase</fullName>
    </alternativeName>
</protein>
<evidence type="ECO:0000256" key="5">
    <source>
        <dbReference type="ARBA" id="ARBA00021843"/>
    </source>
</evidence>
<evidence type="ECO:0000256" key="1">
    <source>
        <dbReference type="ARBA" id="ARBA00001585"/>
    </source>
</evidence>
<comment type="catalytic activity">
    <reaction evidence="1">
        <text>Release of N-terminal proline from a peptide.</text>
        <dbReference type="EC" id="3.4.11.5"/>
    </reaction>
</comment>
<comment type="caution">
    <text evidence="13">The sequence shown here is derived from an EMBL/GenBank/DDBJ whole genome shotgun (WGS) entry which is preliminary data.</text>
</comment>
<evidence type="ECO:0000256" key="11">
    <source>
        <dbReference type="SAM" id="SignalP"/>
    </source>
</evidence>
<organism evidence="13 14">
    <name type="scientific">Salinimicrobium gaetbulicola</name>
    <dbReference type="NCBI Taxonomy" id="999702"/>
    <lineage>
        <taxon>Bacteria</taxon>
        <taxon>Pseudomonadati</taxon>
        <taxon>Bacteroidota</taxon>
        <taxon>Flavobacteriia</taxon>
        <taxon>Flavobacteriales</taxon>
        <taxon>Flavobacteriaceae</taxon>
        <taxon>Salinimicrobium</taxon>
    </lineage>
</organism>
<keyword evidence="9 13" id="KW-0378">Hydrolase</keyword>
<keyword evidence="7" id="KW-0963">Cytoplasm</keyword>
<evidence type="ECO:0000256" key="9">
    <source>
        <dbReference type="ARBA" id="ARBA00022801"/>
    </source>
</evidence>
<sequence>MKKRFLLIMLLFTCFTMVAEEKKFTTSDGVELYVKVEGNGTPLLYLHGGPGSGSYWFEEFFGKFMEEHFTIVYLDQRGVGRSKSPADGNFSMDRMALDFEELREFLGYESWLTLGHSFGGLLQMGYAERYPEAHKGMLMINCTLNISQTCCESWFPKAAEFVGESYDSCETDSMTVMERMGYFGNKLRENEVFWKMAYKDPKNEVVMNKTYEGIPNWNYDFGNAAMSNPEFWVDFKHLTDKMEMPVLFFYGSEDWMIGPDHYKDVNFPKMLLWESKVGHIPFLEAKDDLGKALISYKERFNF</sequence>
<evidence type="ECO:0000256" key="4">
    <source>
        <dbReference type="ARBA" id="ARBA00012568"/>
    </source>
</evidence>
<evidence type="ECO:0000256" key="3">
    <source>
        <dbReference type="ARBA" id="ARBA00010088"/>
    </source>
</evidence>
<dbReference type="RefSeq" id="WP_380736335.1">
    <property type="nucleotide sequence ID" value="NZ_JBHTJP010000002.1"/>
</dbReference>
<dbReference type="InterPro" id="IPR005944">
    <property type="entry name" value="Pro_iminopeptidase"/>
</dbReference>
<feature type="signal peptide" evidence="11">
    <location>
        <begin position="1"/>
        <end position="19"/>
    </location>
</feature>
<dbReference type="InterPro" id="IPR029058">
    <property type="entry name" value="AB_hydrolase_fold"/>
</dbReference>
<evidence type="ECO:0000313" key="13">
    <source>
        <dbReference type="EMBL" id="MFD0975326.1"/>
    </source>
</evidence>